<dbReference type="RefSeq" id="WP_203747709.1">
    <property type="nucleotide sequence ID" value="NZ_BONK01000001.1"/>
</dbReference>
<gene>
    <name evidence="3" type="ORF">Cch01nite_03350</name>
</gene>
<dbReference type="Pfam" id="PF09860">
    <property type="entry name" value="DUF2087"/>
    <property type="match status" value="1"/>
</dbReference>
<feature type="region of interest" description="Disordered" evidence="1">
    <location>
        <begin position="86"/>
        <end position="110"/>
    </location>
</feature>
<protein>
    <recommendedName>
        <fullName evidence="2">DUF2087 domain-containing protein</fullName>
    </recommendedName>
</protein>
<dbReference type="InterPro" id="IPR018656">
    <property type="entry name" value="DUF2087"/>
</dbReference>
<evidence type="ECO:0000313" key="3">
    <source>
        <dbReference type="EMBL" id="GIG19611.1"/>
    </source>
</evidence>
<name>A0A919TZP7_9CELL</name>
<comment type="caution">
    <text evidence="3">The sequence shown here is derived from an EMBL/GenBank/DDBJ whole genome shotgun (WGS) entry which is preliminary data.</text>
</comment>
<evidence type="ECO:0000256" key="1">
    <source>
        <dbReference type="SAM" id="MobiDB-lite"/>
    </source>
</evidence>
<proteinExistence type="predicted"/>
<sequence length="110" mass="12382">MDDVTPAGACPAERFLEHGRLVRTPRRQDDRLLVLEHLVSRLIAPGEAATETALTERITAVSTDPVRLRRDLVEAGLVGRREDGSRYWRERMTAHDDEPGARPGPEDSWL</sequence>
<dbReference type="Proteomes" id="UP000632740">
    <property type="component" value="Unassembled WGS sequence"/>
</dbReference>
<evidence type="ECO:0000259" key="2">
    <source>
        <dbReference type="Pfam" id="PF09860"/>
    </source>
</evidence>
<dbReference type="EMBL" id="BONK01000001">
    <property type="protein sequence ID" value="GIG19611.1"/>
    <property type="molecule type" value="Genomic_DNA"/>
</dbReference>
<feature type="domain" description="DUF2087" evidence="2">
    <location>
        <begin position="20"/>
        <end position="89"/>
    </location>
</feature>
<evidence type="ECO:0000313" key="4">
    <source>
        <dbReference type="Proteomes" id="UP000632740"/>
    </source>
</evidence>
<dbReference type="AlphaFoldDB" id="A0A919TZP7"/>
<keyword evidence="4" id="KW-1185">Reference proteome</keyword>
<accession>A0A919TZP7</accession>
<feature type="compositionally biased region" description="Basic and acidic residues" evidence="1">
    <location>
        <begin position="86"/>
        <end position="100"/>
    </location>
</feature>
<organism evidence="3 4">
    <name type="scientific">Cellulomonas chitinilytica</name>
    <dbReference type="NCBI Taxonomy" id="398759"/>
    <lineage>
        <taxon>Bacteria</taxon>
        <taxon>Bacillati</taxon>
        <taxon>Actinomycetota</taxon>
        <taxon>Actinomycetes</taxon>
        <taxon>Micrococcales</taxon>
        <taxon>Cellulomonadaceae</taxon>
        <taxon>Cellulomonas</taxon>
    </lineage>
</organism>
<reference evidence="3" key="1">
    <citation type="submission" date="2021-01" db="EMBL/GenBank/DDBJ databases">
        <title>Whole genome shotgun sequence of Cellulomonas chitinilytica NBRC 110799.</title>
        <authorList>
            <person name="Komaki H."/>
            <person name="Tamura T."/>
        </authorList>
    </citation>
    <scope>NUCLEOTIDE SEQUENCE</scope>
    <source>
        <strain evidence="3">NBRC 110799</strain>
    </source>
</reference>